<dbReference type="Proteomes" id="UP000294498">
    <property type="component" value="Unassembled WGS sequence"/>
</dbReference>
<feature type="transmembrane region" description="Helical" evidence="8">
    <location>
        <begin position="57"/>
        <end position="76"/>
    </location>
</feature>
<dbReference type="RefSeq" id="WP_133996423.1">
    <property type="nucleotide sequence ID" value="NZ_SODV01000002.1"/>
</dbReference>
<dbReference type="GO" id="GO:0015128">
    <property type="term" value="F:gluconate transmembrane transporter activity"/>
    <property type="evidence" value="ECO:0007669"/>
    <property type="project" value="InterPro"/>
</dbReference>
<keyword evidence="3" id="KW-1003">Cell membrane</keyword>
<dbReference type="EMBL" id="SODV01000002">
    <property type="protein sequence ID" value="TDW96277.1"/>
    <property type="molecule type" value="Genomic_DNA"/>
</dbReference>
<feature type="transmembrane region" description="Helical" evidence="8">
    <location>
        <begin position="174"/>
        <end position="194"/>
    </location>
</feature>
<dbReference type="PIRSF" id="PIRSF002746">
    <property type="entry name" value="Gluconate_transporter"/>
    <property type="match status" value="1"/>
</dbReference>
<keyword evidence="10" id="KW-1185">Reference proteome</keyword>
<feature type="transmembrane region" description="Helical" evidence="8">
    <location>
        <begin position="337"/>
        <end position="370"/>
    </location>
</feature>
<evidence type="ECO:0000256" key="8">
    <source>
        <dbReference type="SAM" id="Phobius"/>
    </source>
</evidence>
<dbReference type="AlphaFoldDB" id="A0A4R8DFR1"/>
<dbReference type="InterPro" id="IPR003474">
    <property type="entry name" value="Glcn_transporter"/>
</dbReference>
<proteinExistence type="inferred from homology"/>
<evidence type="ECO:0000256" key="5">
    <source>
        <dbReference type="ARBA" id="ARBA00022989"/>
    </source>
</evidence>
<dbReference type="PANTHER" id="PTHR30354">
    <property type="entry name" value="GNT FAMILY GLUCONATE TRANSPORTER"/>
    <property type="match status" value="1"/>
</dbReference>
<evidence type="ECO:0000313" key="10">
    <source>
        <dbReference type="Proteomes" id="UP000294498"/>
    </source>
</evidence>
<feature type="transmembrane region" description="Helical" evidence="8">
    <location>
        <begin position="219"/>
        <end position="236"/>
    </location>
</feature>
<evidence type="ECO:0000256" key="1">
    <source>
        <dbReference type="ARBA" id="ARBA00004651"/>
    </source>
</evidence>
<keyword evidence="5 8" id="KW-1133">Transmembrane helix</keyword>
<name>A0A4R8DFR1_9BACT</name>
<evidence type="ECO:0000256" key="2">
    <source>
        <dbReference type="ARBA" id="ARBA00022448"/>
    </source>
</evidence>
<evidence type="ECO:0000256" key="6">
    <source>
        <dbReference type="ARBA" id="ARBA00023136"/>
    </source>
</evidence>
<feature type="transmembrane region" description="Helical" evidence="8">
    <location>
        <begin position="256"/>
        <end position="278"/>
    </location>
</feature>
<comment type="caution">
    <text evidence="9">The sequence shown here is derived from an EMBL/GenBank/DDBJ whole genome shotgun (WGS) entry which is preliminary data.</text>
</comment>
<feature type="transmembrane region" description="Helical" evidence="8">
    <location>
        <begin position="96"/>
        <end position="121"/>
    </location>
</feature>
<feature type="transmembrane region" description="Helical" evidence="8">
    <location>
        <begin position="299"/>
        <end position="317"/>
    </location>
</feature>
<comment type="subcellular location">
    <subcellularLocation>
        <location evidence="1">Cell membrane</location>
        <topology evidence="1">Multi-pass membrane protein</topology>
    </subcellularLocation>
</comment>
<organism evidence="9 10">
    <name type="scientific">Dinghuibacter silviterrae</name>
    <dbReference type="NCBI Taxonomy" id="1539049"/>
    <lineage>
        <taxon>Bacteria</taxon>
        <taxon>Pseudomonadati</taxon>
        <taxon>Bacteroidota</taxon>
        <taxon>Chitinophagia</taxon>
        <taxon>Chitinophagales</taxon>
        <taxon>Chitinophagaceae</taxon>
        <taxon>Dinghuibacter</taxon>
    </lineage>
</organism>
<comment type="similarity">
    <text evidence="7">Belongs to the GntP permease family.</text>
</comment>
<keyword evidence="4 8" id="KW-0812">Transmembrane</keyword>
<reference evidence="9 10" key="1">
    <citation type="submission" date="2019-03" db="EMBL/GenBank/DDBJ databases">
        <title>Genomic Encyclopedia of Type Strains, Phase IV (KMG-IV): sequencing the most valuable type-strain genomes for metagenomic binning, comparative biology and taxonomic classification.</title>
        <authorList>
            <person name="Goeker M."/>
        </authorList>
    </citation>
    <scope>NUCLEOTIDE SEQUENCE [LARGE SCALE GENOMIC DNA]</scope>
    <source>
        <strain evidence="9 10">DSM 100059</strain>
    </source>
</reference>
<dbReference type="PANTHER" id="PTHR30354:SF22">
    <property type="entry name" value="HIGH-AFFINITY GLUCONATE TRANSPORTER"/>
    <property type="match status" value="1"/>
</dbReference>
<dbReference type="Pfam" id="PF02447">
    <property type="entry name" value="GntP_permease"/>
    <property type="match status" value="1"/>
</dbReference>
<feature type="transmembrane region" description="Helical" evidence="8">
    <location>
        <begin position="30"/>
        <end position="50"/>
    </location>
</feature>
<feature type="transmembrane region" description="Helical" evidence="8">
    <location>
        <begin position="133"/>
        <end position="154"/>
    </location>
</feature>
<evidence type="ECO:0000256" key="4">
    <source>
        <dbReference type="ARBA" id="ARBA00022692"/>
    </source>
</evidence>
<evidence type="ECO:0000256" key="3">
    <source>
        <dbReference type="ARBA" id="ARBA00022475"/>
    </source>
</evidence>
<gene>
    <name evidence="9" type="ORF">EDB95_4103</name>
</gene>
<evidence type="ECO:0000313" key="9">
    <source>
        <dbReference type="EMBL" id="TDW96277.1"/>
    </source>
</evidence>
<dbReference type="OrthoDB" id="9787129at2"/>
<protein>
    <submittedName>
        <fullName evidence="9">Gnt-I system high-affinity gluconate transporter</fullName>
    </submittedName>
</protein>
<dbReference type="NCBIfam" id="TIGR00791">
    <property type="entry name" value="gntP"/>
    <property type="match status" value="1"/>
</dbReference>
<keyword evidence="2" id="KW-0813">Transport</keyword>
<sequence>MPLILCVIGILCLILLMVWCKLDAFISFIVVSVGLGLAYGLDIKGIAGAIQKGIGSILGTLVIILGFGAMLGRLVADSGAAQQIMDSMIRVSGRKGLLWAMALAGLVIGIPLFYTAGFVVVMPLIAAVGASTGLPLVHVGMPMLSALSVAHGFLPPHPSPTAITHMLHADLGRTLLYGLMAAVPAIVIAGPLFAQTLKKYTARPDPALLRSRVLPKEELPGLGVSLLTALLPLVLLTATTVLEAVAPKQEGTIKDIITFIGDPNIAMLISVLVAVYVLGLRRGKRMTEVMKSLEDAFKGVAPVLMVIAGSGVFAEVMKEGGADDYIAGVLSHAPLSPLVLGWGIAAMIRVSVGSATVAGLTAAAIILPLMGQHPELHPELMVLSIGAGSLFCSHVNDGGFWLFKQYFNLSVRETFLTWSVMETIVSLVGLGMVLILNQIIG</sequence>
<evidence type="ECO:0000256" key="7">
    <source>
        <dbReference type="ARBA" id="ARBA00049663"/>
    </source>
</evidence>
<dbReference type="GO" id="GO:0005886">
    <property type="term" value="C:plasma membrane"/>
    <property type="evidence" value="ECO:0007669"/>
    <property type="project" value="UniProtKB-SubCell"/>
</dbReference>
<accession>A0A4R8DFR1</accession>
<keyword evidence="6 8" id="KW-0472">Membrane</keyword>
<feature type="transmembrane region" description="Helical" evidence="8">
    <location>
        <begin position="415"/>
        <end position="436"/>
    </location>
</feature>